<proteinExistence type="predicted"/>
<feature type="signal peptide" evidence="6">
    <location>
        <begin position="1"/>
        <end position="25"/>
    </location>
</feature>
<gene>
    <name evidence="9" type="ORF">ACFOWM_00755</name>
</gene>
<evidence type="ECO:0000259" key="7">
    <source>
        <dbReference type="Pfam" id="PF17753"/>
    </source>
</evidence>
<evidence type="ECO:0000256" key="2">
    <source>
        <dbReference type="ARBA" id="ARBA00012754"/>
    </source>
</evidence>
<evidence type="ECO:0000256" key="4">
    <source>
        <dbReference type="ARBA" id="ARBA00023180"/>
    </source>
</evidence>
<evidence type="ECO:0000256" key="3">
    <source>
        <dbReference type="ARBA" id="ARBA00022801"/>
    </source>
</evidence>
<evidence type="ECO:0000313" key="9">
    <source>
        <dbReference type="EMBL" id="MFC4261392.1"/>
    </source>
</evidence>
<dbReference type="InterPro" id="IPR017853">
    <property type="entry name" value="GH"/>
</dbReference>
<evidence type="ECO:0000256" key="6">
    <source>
        <dbReference type="SAM" id="SignalP"/>
    </source>
</evidence>
<keyword evidence="6" id="KW-0732">Signal</keyword>
<dbReference type="Pfam" id="PF22666">
    <property type="entry name" value="Glyco_hydro_2_N2"/>
    <property type="match status" value="1"/>
</dbReference>
<accession>A0ABV8QP46</accession>
<comment type="catalytic activity">
    <reaction evidence="1">
        <text>Hydrolysis of terminal, non-reducing beta-D-mannose residues in beta-D-mannosides.</text>
        <dbReference type="EC" id="3.2.1.25"/>
    </reaction>
</comment>
<feature type="chain" id="PRO_5047145938" description="beta-mannosidase" evidence="6">
    <location>
        <begin position="26"/>
        <end position="669"/>
    </location>
</feature>
<dbReference type="InterPro" id="IPR008979">
    <property type="entry name" value="Galactose-bd-like_sf"/>
</dbReference>
<dbReference type="InterPro" id="IPR054593">
    <property type="entry name" value="Beta-mannosidase-like_N2"/>
</dbReference>
<dbReference type="SUPFAM" id="SSF49785">
    <property type="entry name" value="Galactose-binding domain-like"/>
    <property type="match status" value="1"/>
</dbReference>
<evidence type="ECO:0000256" key="1">
    <source>
        <dbReference type="ARBA" id="ARBA00000829"/>
    </source>
</evidence>
<dbReference type="EMBL" id="JBHSCZ010000001">
    <property type="protein sequence ID" value="MFC4261392.1"/>
    <property type="molecule type" value="Genomic_DNA"/>
</dbReference>
<dbReference type="Gene3D" id="2.60.120.260">
    <property type="entry name" value="Galactose-binding domain-like"/>
    <property type="match status" value="1"/>
</dbReference>
<keyword evidence="4" id="KW-0325">Glycoprotein</keyword>
<dbReference type="PANTHER" id="PTHR43730">
    <property type="entry name" value="BETA-MANNOSIDASE"/>
    <property type="match status" value="1"/>
</dbReference>
<evidence type="ECO:0000313" key="10">
    <source>
        <dbReference type="Proteomes" id="UP001595907"/>
    </source>
</evidence>
<dbReference type="InterPro" id="IPR036156">
    <property type="entry name" value="Beta-gal/glucu_dom_sf"/>
</dbReference>
<dbReference type="EC" id="3.2.1.25" evidence="2"/>
<dbReference type="SUPFAM" id="SSF49303">
    <property type="entry name" value="beta-Galactosidase/glucuronidase domain"/>
    <property type="match status" value="1"/>
</dbReference>
<protein>
    <recommendedName>
        <fullName evidence="2">beta-mannosidase</fullName>
        <ecNumber evidence="2">3.2.1.25</ecNumber>
    </recommendedName>
</protein>
<dbReference type="RefSeq" id="WP_379705651.1">
    <property type="nucleotide sequence ID" value="NZ_JBHSCZ010000001.1"/>
</dbReference>
<dbReference type="Proteomes" id="UP001595907">
    <property type="component" value="Unassembled WGS sequence"/>
</dbReference>
<organism evidence="9 10">
    <name type="scientific">Ferruginibacter yonginensis</name>
    <dbReference type="NCBI Taxonomy" id="1310416"/>
    <lineage>
        <taxon>Bacteria</taxon>
        <taxon>Pseudomonadati</taxon>
        <taxon>Bacteroidota</taxon>
        <taxon>Chitinophagia</taxon>
        <taxon>Chitinophagales</taxon>
        <taxon>Chitinophagaceae</taxon>
        <taxon>Ferruginibacter</taxon>
    </lineage>
</organism>
<comment type="caution">
    <text evidence="9">The sequence shown here is derived from an EMBL/GenBank/DDBJ whole genome shotgun (WGS) entry which is preliminary data.</text>
</comment>
<feature type="domain" description="Beta-mannosidase Ig-fold" evidence="7">
    <location>
        <begin position="587"/>
        <end position="662"/>
    </location>
</feature>
<evidence type="ECO:0000259" key="8">
    <source>
        <dbReference type="Pfam" id="PF22666"/>
    </source>
</evidence>
<keyword evidence="3 9" id="KW-0378">Hydrolase</keyword>
<sequence>MIQHRCKYLLLLFFISLFVQPTLQAQQTITLNKAWQFKKATDNVWHNATVPGSVYTDLYKNKIIEDPFYGTNHLQLAWIDSADWVYKTNFTLTTQQLAQQQISLLCEGLDTYATIYLNNHIIAQTNNMFRSWRFPIQQWVSGNNELIIHFRAAQKITDSIAKAKLPLVLTDNNRVYVRKAAYQFGWDWGPTFINAGIWKPIHIEFNEIPKENDVNPGPAALLQQTKDSIGTSFYFTKNNQPIYIQGSNWIPANIFPHATTANEYRSLLIQAKNAHMNMLRVWGGGIYEADLFYDLCDSIGIMVWQDFMFGNAMYPADADFLSNVKVEVQQQISRLKKHPCIVVWCGNNEIDEAWHQWGWQNQFNIHGADSIKIWNDYKTLFQDSLKAWVQLYDGKRPYISTSPQYGWGNNNSYNNGDSHYWGLWWGLQGWEAFKTKTGRFVSEYGMQAMPSYNSIKNYTASNDRFIGSNTMNAHQKANNGFMKLHYYLNNYFFDTTLLYKLNLEQYSYVTQCLQYYILKNSIITHKNKQPYNMGTLLWQLNDCWPVTSWSIIEYGNTPKAAYYAVKNAYSDGELLVTDSVAPKHIILQQPKLQFNLNEDGCIQITSHTLVKYLQLDFGKYSHYLSDNYIDIAAGETKTIYITNHNITKKMLRKLRYTSFYDIQKAIALP</sequence>
<dbReference type="PANTHER" id="PTHR43730:SF1">
    <property type="entry name" value="BETA-MANNOSIDASE"/>
    <property type="match status" value="1"/>
</dbReference>
<dbReference type="Gene3D" id="3.20.20.80">
    <property type="entry name" value="Glycosidases"/>
    <property type="match status" value="1"/>
</dbReference>
<keyword evidence="10" id="KW-1185">Reference proteome</keyword>
<keyword evidence="5" id="KW-0326">Glycosidase</keyword>
<dbReference type="Gene3D" id="2.60.40.10">
    <property type="entry name" value="Immunoglobulins"/>
    <property type="match status" value="1"/>
</dbReference>
<reference evidence="10" key="1">
    <citation type="journal article" date="2019" name="Int. J. Syst. Evol. Microbiol.">
        <title>The Global Catalogue of Microorganisms (GCM) 10K type strain sequencing project: providing services to taxonomists for standard genome sequencing and annotation.</title>
        <authorList>
            <consortium name="The Broad Institute Genomics Platform"/>
            <consortium name="The Broad Institute Genome Sequencing Center for Infectious Disease"/>
            <person name="Wu L."/>
            <person name="Ma J."/>
        </authorList>
    </citation>
    <scope>NUCLEOTIDE SEQUENCE [LARGE SCALE GENOMIC DNA]</scope>
    <source>
        <strain evidence="10">CECT 8289</strain>
    </source>
</reference>
<dbReference type="InterPro" id="IPR013783">
    <property type="entry name" value="Ig-like_fold"/>
</dbReference>
<dbReference type="Pfam" id="PF17753">
    <property type="entry name" value="Ig_mannosidase"/>
    <property type="match status" value="1"/>
</dbReference>
<dbReference type="InterPro" id="IPR041625">
    <property type="entry name" value="Beta-mannosidase_Ig"/>
</dbReference>
<dbReference type="InterPro" id="IPR050887">
    <property type="entry name" value="Beta-mannosidase_GH2"/>
</dbReference>
<evidence type="ECO:0000256" key="5">
    <source>
        <dbReference type="ARBA" id="ARBA00023295"/>
    </source>
</evidence>
<name>A0ABV8QP46_9BACT</name>
<dbReference type="SUPFAM" id="SSF51445">
    <property type="entry name" value="(Trans)glycosidases"/>
    <property type="match status" value="1"/>
</dbReference>
<dbReference type="GO" id="GO:0016787">
    <property type="term" value="F:hydrolase activity"/>
    <property type="evidence" value="ECO:0007669"/>
    <property type="project" value="UniProtKB-KW"/>
</dbReference>
<feature type="domain" description="Beta-mannosidase-like galactose-binding" evidence="8">
    <location>
        <begin position="35"/>
        <end position="199"/>
    </location>
</feature>